<feature type="compositionally biased region" description="Basic and acidic residues" evidence="1">
    <location>
        <begin position="212"/>
        <end position="243"/>
    </location>
</feature>
<reference evidence="3" key="1">
    <citation type="submission" date="2020-10" db="EMBL/GenBank/DDBJ databases">
        <title>ChiBAC.</title>
        <authorList>
            <person name="Zenner C."/>
            <person name="Hitch T.C.A."/>
            <person name="Clavel T."/>
        </authorList>
    </citation>
    <scope>NUCLEOTIDE SEQUENCE</scope>
    <source>
        <strain evidence="3">DSM 107454</strain>
    </source>
</reference>
<feature type="domain" description="Large polyvalent protein associated" evidence="2">
    <location>
        <begin position="5"/>
        <end position="209"/>
    </location>
</feature>
<accession>A0A9D5R9M0</accession>
<keyword evidence="4" id="KW-1185">Reference proteome</keyword>
<sequence length="252" mass="29154">MKEHKDYESYDFDRLTEGSQIKIEHTVYGEPDISGLISKPLIELLDLHAGSVMAEKAAYENVRQAARDWEKQAALTQQFNRAIEYVQIPKAEHSYNKWVKAKDNYGYDSISNAVYKMSCRLQEGYSWRGKPAKWEVRWDIYTNSPHENYNEKVAGQERSFADKASAEKYLQGRIKAYAHLFTEISPPIPDEYTRPFIVHGQLLPGYTTEAMQKAKEHPLPDKKPSIRKQLTEQTKEIQPEQKSVKRSVPELG</sequence>
<protein>
    <recommendedName>
        <fullName evidence="2">Large polyvalent protein associated domain-containing protein</fullName>
    </recommendedName>
</protein>
<evidence type="ECO:0000313" key="3">
    <source>
        <dbReference type="EMBL" id="MBE5041200.1"/>
    </source>
</evidence>
<proteinExistence type="predicted"/>
<dbReference type="RefSeq" id="WP_226393731.1">
    <property type="nucleotide sequence ID" value="NZ_JADCKB010000040.1"/>
</dbReference>
<evidence type="ECO:0000256" key="1">
    <source>
        <dbReference type="SAM" id="MobiDB-lite"/>
    </source>
</evidence>
<evidence type="ECO:0000259" key="2">
    <source>
        <dbReference type="Pfam" id="PF18852"/>
    </source>
</evidence>
<name>A0A9D5R9M0_9FIRM</name>
<evidence type="ECO:0000313" key="4">
    <source>
        <dbReference type="Proteomes" id="UP000806542"/>
    </source>
</evidence>
<comment type="caution">
    <text evidence="3">The sequence shown here is derived from an EMBL/GenBank/DDBJ whole genome shotgun (WGS) entry which is preliminary data.</text>
</comment>
<dbReference type="EMBL" id="JADCKB010000040">
    <property type="protein sequence ID" value="MBE5041200.1"/>
    <property type="molecule type" value="Genomic_DNA"/>
</dbReference>
<dbReference type="Pfam" id="PF18852">
    <property type="entry name" value="LPD34"/>
    <property type="match status" value="1"/>
</dbReference>
<dbReference type="InterPro" id="IPR040672">
    <property type="entry name" value="LPD34"/>
</dbReference>
<feature type="region of interest" description="Disordered" evidence="1">
    <location>
        <begin position="212"/>
        <end position="252"/>
    </location>
</feature>
<dbReference type="AlphaFoldDB" id="A0A9D5R9M0"/>
<dbReference type="Proteomes" id="UP000806542">
    <property type="component" value="Unassembled WGS sequence"/>
</dbReference>
<organism evidence="3 4">
    <name type="scientific">Ructibacterium gallinarum</name>
    <dbReference type="NCBI Taxonomy" id="2779355"/>
    <lineage>
        <taxon>Bacteria</taxon>
        <taxon>Bacillati</taxon>
        <taxon>Bacillota</taxon>
        <taxon>Clostridia</taxon>
        <taxon>Eubacteriales</taxon>
        <taxon>Oscillospiraceae</taxon>
        <taxon>Ructibacterium</taxon>
    </lineage>
</organism>
<gene>
    <name evidence="3" type="ORF">INF28_12130</name>
</gene>